<keyword evidence="10" id="KW-0809">Transit peptide</keyword>
<proteinExistence type="inferred from homology"/>
<dbReference type="PRINTS" id="PR00175">
    <property type="entry name" value="NAALASMPORT"/>
</dbReference>
<evidence type="ECO:0000256" key="10">
    <source>
        <dbReference type="ARBA" id="ARBA00022946"/>
    </source>
</evidence>
<comment type="similarity">
    <text evidence="4 15">Belongs to the acyl-CoA dehydrogenase family.</text>
</comment>
<gene>
    <name evidence="20" type="primary">GCDH</name>
    <name evidence="20" type="ORF">AWC38_SpisGene25084</name>
</gene>
<evidence type="ECO:0000256" key="8">
    <source>
        <dbReference type="ARBA" id="ARBA00022692"/>
    </source>
</evidence>
<dbReference type="InterPro" id="IPR036250">
    <property type="entry name" value="AcylCo_DH-like_C"/>
</dbReference>
<dbReference type="Pfam" id="PF02770">
    <property type="entry name" value="Acyl-CoA_dh_M"/>
    <property type="match status" value="1"/>
</dbReference>
<reference evidence="21" key="1">
    <citation type="journal article" date="2017" name="bioRxiv">
        <title>Comparative analysis of the genomes of Stylophora pistillata and Acropora digitifera provides evidence for extensive differences between species of corals.</title>
        <authorList>
            <person name="Voolstra C.R."/>
            <person name="Li Y."/>
            <person name="Liew Y.J."/>
            <person name="Baumgarten S."/>
            <person name="Zoccola D."/>
            <person name="Flot J.-F."/>
            <person name="Tambutte S."/>
            <person name="Allemand D."/>
            <person name="Aranda M."/>
        </authorList>
    </citation>
    <scope>NUCLEOTIDE SEQUENCE [LARGE SCALE GENOMIC DNA]</scope>
</reference>
<keyword evidence="14 16" id="KW-0472">Membrane</keyword>
<dbReference type="GO" id="GO:0000062">
    <property type="term" value="F:fatty-acyl-CoA binding"/>
    <property type="evidence" value="ECO:0007669"/>
    <property type="project" value="TreeGrafter"/>
</dbReference>
<keyword evidence="11 16" id="KW-1133">Transmembrane helix</keyword>
<evidence type="ECO:0000256" key="5">
    <source>
        <dbReference type="ARBA" id="ARBA00022448"/>
    </source>
</evidence>
<evidence type="ECO:0000256" key="13">
    <source>
        <dbReference type="ARBA" id="ARBA00023128"/>
    </source>
</evidence>
<dbReference type="InterPro" id="IPR037069">
    <property type="entry name" value="AcylCoA_DH/ox_N_sf"/>
</dbReference>
<evidence type="ECO:0000313" key="20">
    <source>
        <dbReference type="EMBL" id="PFX11284.1"/>
    </source>
</evidence>
<name>A0A2B4QYG0_STYPI</name>
<evidence type="ECO:0000313" key="21">
    <source>
        <dbReference type="Proteomes" id="UP000225706"/>
    </source>
</evidence>
<feature type="transmembrane region" description="Helical" evidence="16">
    <location>
        <begin position="456"/>
        <end position="477"/>
    </location>
</feature>
<evidence type="ECO:0000256" key="12">
    <source>
        <dbReference type="ARBA" id="ARBA00023002"/>
    </source>
</evidence>
<dbReference type="InterPro" id="IPR006091">
    <property type="entry name" value="Acyl-CoA_Oxase/DH_mid-dom"/>
</dbReference>
<dbReference type="SUPFAM" id="SSF47203">
    <property type="entry name" value="Acyl-CoA dehydrogenase C-terminal domain-like"/>
    <property type="match status" value="1"/>
</dbReference>
<evidence type="ECO:0000256" key="16">
    <source>
        <dbReference type="SAM" id="Phobius"/>
    </source>
</evidence>
<evidence type="ECO:0000256" key="11">
    <source>
        <dbReference type="ARBA" id="ARBA00022989"/>
    </source>
</evidence>
<dbReference type="InterPro" id="IPR001463">
    <property type="entry name" value="Na/Ala_symport"/>
</dbReference>
<keyword evidence="13" id="KW-0496">Mitochondrion</keyword>
<evidence type="ECO:0000256" key="4">
    <source>
        <dbReference type="ARBA" id="ARBA00009347"/>
    </source>
</evidence>
<evidence type="ECO:0000256" key="14">
    <source>
        <dbReference type="ARBA" id="ARBA00023136"/>
    </source>
</evidence>
<keyword evidence="7 15" id="KW-0285">Flavoprotein</keyword>
<dbReference type="InterPro" id="IPR013786">
    <property type="entry name" value="AcylCoA_DH/ox_N"/>
</dbReference>
<evidence type="ECO:0000256" key="9">
    <source>
        <dbReference type="ARBA" id="ARBA00022827"/>
    </source>
</evidence>
<feature type="domain" description="Acyl-CoA dehydrogenase/oxidase C-terminal" evidence="17">
    <location>
        <begin position="238"/>
        <end position="290"/>
    </location>
</feature>
<evidence type="ECO:0000256" key="2">
    <source>
        <dbReference type="ARBA" id="ARBA00004305"/>
    </source>
</evidence>
<feature type="domain" description="Acyl-CoA dehydrogenase/oxidase N-terminal" evidence="19">
    <location>
        <begin position="20"/>
        <end position="129"/>
    </location>
</feature>
<evidence type="ECO:0000259" key="18">
    <source>
        <dbReference type="Pfam" id="PF02770"/>
    </source>
</evidence>
<evidence type="ECO:0000256" key="3">
    <source>
        <dbReference type="ARBA" id="ARBA00004651"/>
    </source>
</evidence>
<evidence type="ECO:0000256" key="6">
    <source>
        <dbReference type="ARBA" id="ARBA00022475"/>
    </source>
</evidence>
<dbReference type="GO" id="GO:0050660">
    <property type="term" value="F:flavin adenine dinucleotide binding"/>
    <property type="evidence" value="ECO:0007669"/>
    <property type="project" value="InterPro"/>
</dbReference>
<dbReference type="InterPro" id="IPR009100">
    <property type="entry name" value="AcylCoA_DH/oxidase_NM_dom_sf"/>
</dbReference>
<feature type="domain" description="Acyl-CoA oxidase/dehydrogenase middle" evidence="18">
    <location>
        <begin position="134"/>
        <end position="226"/>
    </location>
</feature>
<keyword evidence="8 16" id="KW-0812">Transmembrane</keyword>
<dbReference type="Gene3D" id="1.20.140.10">
    <property type="entry name" value="Butyryl-CoA Dehydrogenase, subunit A, domain 3"/>
    <property type="match status" value="1"/>
</dbReference>
<dbReference type="InterPro" id="IPR052033">
    <property type="entry name" value="Glutaryl-CoA_DH_mitochondrial"/>
</dbReference>
<keyword evidence="6" id="KW-1003">Cell membrane</keyword>
<dbReference type="Pfam" id="PF00441">
    <property type="entry name" value="Acyl-CoA_dh_1"/>
    <property type="match status" value="1"/>
</dbReference>
<dbReference type="PANTHER" id="PTHR42807">
    <property type="entry name" value="GLUTARYL-COA DEHYDROGENASE, MITOCHONDRIAL"/>
    <property type="match status" value="1"/>
</dbReference>
<feature type="transmembrane region" description="Helical" evidence="16">
    <location>
        <begin position="415"/>
        <end position="436"/>
    </location>
</feature>
<dbReference type="Pfam" id="PF01235">
    <property type="entry name" value="Na_Ala_symp"/>
    <property type="match status" value="1"/>
</dbReference>
<dbReference type="InterPro" id="IPR046373">
    <property type="entry name" value="Acyl-CoA_Oxase/DH_mid-dom_sf"/>
</dbReference>
<dbReference type="GO" id="GO:0005886">
    <property type="term" value="C:plasma membrane"/>
    <property type="evidence" value="ECO:0007669"/>
    <property type="project" value="UniProtKB-SubCell"/>
</dbReference>
<comment type="subcellular location">
    <subcellularLocation>
        <location evidence="3">Cell membrane</location>
        <topology evidence="3">Multi-pass membrane protein</topology>
    </subcellularLocation>
    <subcellularLocation>
        <location evidence="2">Mitochondrion matrix</location>
    </subcellularLocation>
</comment>
<dbReference type="GO" id="GO:0005759">
    <property type="term" value="C:mitochondrial matrix"/>
    <property type="evidence" value="ECO:0007669"/>
    <property type="project" value="UniProtKB-SubCell"/>
</dbReference>
<dbReference type="AlphaFoldDB" id="A0A2B4QYG0"/>
<sequence length="510" mass="56861">MASSSFTWNDPFQLEQQLSSDEKIIRETAHDYAQKKLQPRVLEDFQKERFCRSLLSDFGKLGLNGMALPTPWGEEATPTAYGLVTRELERVDSGYRSSFSVQSSLVMEAIFHFGTDKQHKTYLPKLKKGDWIGAFALTEPNYGSDPSSMETIARKSDQGGWVLNGHKQWITHAPVADLFIIWAKDETGMIRGFIVTPDMKGVTTQHIQGKLSLLTSPTGDILLEDVSVPESHLLEKSEGLKSPFHCFSSARFGIAWGALGAAEQCWHTARQYTLDRQQFGVPLASKQLIQSVEYREKDSAKEWVGGPMYYLTRGGALGFTLFQAIRTGFDRGLFATDAGLGLAPIINAAVTDQHEVFDNKVVQGIISVLSPIIVMIICTMTGLVLLITGVWNNGDLESTNMCVEAFKFGLNSPSAGYIVFITLFFFAFTTILTWSFCADKSIEFLFGRHYIKLFQLFFMAFILMGGFLQGSFVWLIADISLNLMFIINMIGVVGLSAGVITFTRKQFDFL</sequence>
<dbReference type="InterPro" id="IPR009075">
    <property type="entry name" value="AcylCo_DH/oxidase_C"/>
</dbReference>
<evidence type="ECO:0000256" key="7">
    <source>
        <dbReference type="ARBA" id="ARBA00022630"/>
    </source>
</evidence>
<keyword evidence="5" id="KW-0813">Transport</keyword>
<feature type="transmembrane region" description="Helical" evidence="16">
    <location>
        <begin position="483"/>
        <end position="502"/>
    </location>
</feature>
<dbReference type="Gene3D" id="2.40.110.10">
    <property type="entry name" value="Butyryl-CoA Dehydrogenase, subunit A, domain 2"/>
    <property type="match status" value="1"/>
</dbReference>
<dbReference type="PANTHER" id="PTHR42807:SF1">
    <property type="entry name" value="GLUTARYL-COA DEHYDROGENASE, MITOCHONDRIAL"/>
    <property type="match status" value="1"/>
</dbReference>
<feature type="transmembrane region" description="Helical" evidence="16">
    <location>
        <begin position="368"/>
        <end position="391"/>
    </location>
</feature>
<accession>A0A2B4QYG0</accession>
<dbReference type="EMBL" id="LSMT01002957">
    <property type="protein sequence ID" value="PFX11284.1"/>
    <property type="molecule type" value="Genomic_DNA"/>
</dbReference>
<organism evidence="20 21">
    <name type="scientific">Stylophora pistillata</name>
    <name type="common">Smooth cauliflower coral</name>
    <dbReference type="NCBI Taxonomy" id="50429"/>
    <lineage>
        <taxon>Eukaryota</taxon>
        <taxon>Metazoa</taxon>
        <taxon>Cnidaria</taxon>
        <taxon>Anthozoa</taxon>
        <taxon>Hexacorallia</taxon>
        <taxon>Scleractinia</taxon>
        <taxon>Astrocoeniina</taxon>
        <taxon>Pocilloporidae</taxon>
        <taxon>Stylophora</taxon>
    </lineage>
</organism>
<evidence type="ECO:0000259" key="17">
    <source>
        <dbReference type="Pfam" id="PF00441"/>
    </source>
</evidence>
<dbReference type="GO" id="GO:0005283">
    <property type="term" value="F:amino acid:sodium symporter activity"/>
    <property type="evidence" value="ECO:0007669"/>
    <property type="project" value="InterPro"/>
</dbReference>
<comment type="caution">
    <text evidence="20">The sequence shown here is derived from an EMBL/GenBank/DDBJ whole genome shotgun (WGS) entry which is preliminary data.</text>
</comment>
<keyword evidence="21" id="KW-1185">Reference proteome</keyword>
<evidence type="ECO:0000256" key="1">
    <source>
        <dbReference type="ARBA" id="ARBA00001974"/>
    </source>
</evidence>
<dbReference type="GO" id="GO:0046949">
    <property type="term" value="P:fatty-acyl-CoA biosynthetic process"/>
    <property type="evidence" value="ECO:0007669"/>
    <property type="project" value="TreeGrafter"/>
</dbReference>
<dbReference type="STRING" id="50429.A0A2B4QYG0"/>
<dbReference type="Gene3D" id="1.10.540.10">
    <property type="entry name" value="Acyl-CoA dehydrogenase/oxidase, N-terminal domain"/>
    <property type="match status" value="1"/>
</dbReference>
<keyword evidence="12 15" id="KW-0560">Oxidoreductase</keyword>
<dbReference type="Pfam" id="PF02771">
    <property type="entry name" value="Acyl-CoA_dh_N"/>
    <property type="match status" value="1"/>
</dbReference>
<protein>
    <submittedName>
        <fullName evidence="20">Glutaryl-CoA dehydrogenase, mitochondrial</fullName>
    </submittedName>
</protein>
<keyword evidence="9 15" id="KW-0274">FAD</keyword>
<evidence type="ECO:0000256" key="15">
    <source>
        <dbReference type="RuleBase" id="RU362125"/>
    </source>
</evidence>
<comment type="cofactor">
    <cofactor evidence="1 15">
        <name>FAD</name>
        <dbReference type="ChEBI" id="CHEBI:57692"/>
    </cofactor>
</comment>
<dbReference type="Proteomes" id="UP000225706">
    <property type="component" value="Unassembled WGS sequence"/>
</dbReference>
<dbReference type="SUPFAM" id="SSF56645">
    <property type="entry name" value="Acyl-CoA dehydrogenase NM domain-like"/>
    <property type="match status" value="1"/>
</dbReference>
<evidence type="ECO:0000259" key="19">
    <source>
        <dbReference type="Pfam" id="PF02771"/>
    </source>
</evidence>
<dbReference type="GO" id="GO:0004361">
    <property type="term" value="F:glutaryl-CoA dehydrogenase activity"/>
    <property type="evidence" value="ECO:0007669"/>
    <property type="project" value="TreeGrafter"/>
</dbReference>
<dbReference type="GO" id="GO:0033539">
    <property type="term" value="P:fatty acid beta-oxidation using acyl-CoA dehydrogenase"/>
    <property type="evidence" value="ECO:0007669"/>
    <property type="project" value="TreeGrafter"/>
</dbReference>
<dbReference type="OrthoDB" id="435240at2759"/>